<organism evidence="1 2">
    <name type="scientific">Streptomyces noursei</name>
    <name type="common">Streptomyces albulus</name>
    <dbReference type="NCBI Taxonomy" id="1971"/>
    <lineage>
        <taxon>Bacteria</taxon>
        <taxon>Bacillati</taxon>
        <taxon>Actinomycetota</taxon>
        <taxon>Actinomycetes</taxon>
        <taxon>Kitasatosporales</taxon>
        <taxon>Streptomycetaceae</taxon>
        <taxon>Streptomyces</taxon>
    </lineage>
</organism>
<evidence type="ECO:0000313" key="2">
    <source>
        <dbReference type="Proteomes" id="UP000288351"/>
    </source>
</evidence>
<evidence type="ECO:0000313" key="1">
    <source>
        <dbReference type="EMBL" id="GCB93694.1"/>
    </source>
</evidence>
<proteinExistence type="predicted"/>
<dbReference type="STRING" id="68570.DC74_5579"/>
<accession>A0A059W9L4</accession>
<dbReference type="AlphaFoldDB" id="A0A059W9L4"/>
<dbReference type="Proteomes" id="UP000288351">
    <property type="component" value="Unassembled WGS sequence"/>
</dbReference>
<dbReference type="RefSeq" id="WP_020929216.1">
    <property type="nucleotide sequence ID" value="NZ_BHXC01000007.1"/>
</dbReference>
<dbReference type="EMBL" id="BHXC01000007">
    <property type="protein sequence ID" value="GCB93694.1"/>
    <property type="molecule type" value="Genomic_DNA"/>
</dbReference>
<reference evidence="1 2" key="1">
    <citation type="journal article" date="2019" name="Microbiol. Resour. Announc.">
        <title>Draft Genome Sequence of the Most Traditional epsilon-Poly-l-Lysine Producer, Streptomyces albulus NBRC14147.</title>
        <authorList>
            <person name="Yamanaka K."/>
            <person name="Hamano Y."/>
        </authorList>
    </citation>
    <scope>NUCLEOTIDE SEQUENCE [LARGE SCALE GENOMIC DNA]</scope>
    <source>
        <strain evidence="1 2">NBRC 14147</strain>
    </source>
</reference>
<gene>
    <name evidence="1" type="ORF">SALB_06480</name>
</gene>
<comment type="caution">
    <text evidence="1">The sequence shown here is derived from an EMBL/GenBank/DDBJ whole genome shotgun (WGS) entry which is preliminary data.</text>
</comment>
<name>A0A059W9L4_STRNR</name>
<sequence>MHRLRRSATLTLLLLLAVAFGPLLCRIGGDQAWLAGRAAAAAETWRTGPTGPAAASAARPAATAPIAVADAVKNCSGRHAPSQGEAAPLPAPHRAELPAPDATAPGPLAADLPHRFALARPPTDAAPATDHTALLPVLRI</sequence>
<protein>
    <submittedName>
        <fullName evidence="1">Uncharacterized protein</fullName>
    </submittedName>
</protein>
<dbReference type="eggNOG" id="ENOG503237S">
    <property type="taxonomic scope" value="Bacteria"/>
</dbReference>